<gene>
    <name evidence="2" type="ORF">ULMA_23130</name>
</gene>
<dbReference type="RefSeq" id="WP_174844035.1">
    <property type="nucleotide sequence ID" value="NZ_BKCG01000006.1"/>
</dbReference>
<keyword evidence="3" id="KW-1185">Reference proteome</keyword>
<accession>A0A5J4IQQ8</accession>
<evidence type="ECO:0000256" key="1">
    <source>
        <dbReference type="SAM" id="MobiDB-lite"/>
    </source>
</evidence>
<evidence type="ECO:0000313" key="3">
    <source>
        <dbReference type="Proteomes" id="UP000326509"/>
    </source>
</evidence>
<feature type="region of interest" description="Disordered" evidence="1">
    <location>
        <begin position="163"/>
        <end position="202"/>
    </location>
</feature>
<dbReference type="AlphaFoldDB" id="A0A5J4IQQ8"/>
<dbReference type="EMBL" id="BKCG01000006">
    <property type="protein sequence ID" value="GER60205.1"/>
    <property type="molecule type" value="Genomic_DNA"/>
</dbReference>
<feature type="compositionally biased region" description="Basic residues" evidence="1">
    <location>
        <begin position="190"/>
        <end position="202"/>
    </location>
</feature>
<comment type="caution">
    <text evidence="2">The sequence shown here is derived from an EMBL/GenBank/DDBJ whole genome shotgun (WGS) entry which is preliminary data.</text>
</comment>
<sequence>MTKKAAQTASFMVRFNQKIYEEKGESKVQWRGNVSHVQGGEDTNFTDFNDAVLFIQQHLEGLTKEATKHKSREQQEGILSKSFSLFKTFAATGPQLLKDTLKDPRKQVAFIQDQISEYGEELMEKVPLDEWRSASKSDFQEIKESLSSLTKSVAALSKKVDEMDVTKPAPKPTAQRKTAIKKPPAVVKKTTAKAKTTKTTKK</sequence>
<dbReference type="Proteomes" id="UP000326509">
    <property type="component" value="Unassembled WGS sequence"/>
</dbReference>
<organism evidence="2 3">
    <name type="scientific">Patiriisocius marinus</name>
    <dbReference type="NCBI Taxonomy" id="1397112"/>
    <lineage>
        <taxon>Bacteria</taxon>
        <taxon>Pseudomonadati</taxon>
        <taxon>Bacteroidota</taxon>
        <taxon>Flavobacteriia</taxon>
        <taxon>Flavobacteriales</taxon>
        <taxon>Flavobacteriaceae</taxon>
        <taxon>Patiriisocius</taxon>
    </lineage>
</organism>
<reference evidence="2 3" key="1">
    <citation type="submission" date="2019-08" db="EMBL/GenBank/DDBJ databases">
        <title>Draft genome sequence of Ulvibacter marinus type strain NBRC 109484.</title>
        <authorList>
            <person name="Kawano K."/>
            <person name="Ushijima N."/>
            <person name="Kihara M."/>
            <person name="Itoh H."/>
        </authorList>
    </citation>
    <scope>NUCLEOTIDE SEQUENCE [LARGE SCALE GENOMIC DNA]</scope>
    <source>
        <strain evidence="2 3">NBRC 109484</strain>
    </source>
</reference>
<proteinExistence type="predicted"/>
<protein>
    <submittedName>
        <fullName evidence="2">Uncharacterized protein</fullName>
    </submittedName>
</protein>
<name>A0A5J4IQQ8_9FLAO</name>
<evidence type="ECO:0000313" key="2">
    <source>
        <dbReference type="EMBL" id="GER60205.1"/>
    </source>
</evidence>